<keyword evidence="7 10" id="KW-1208">Phospholipid metabolism</keyword>
<keyword evidence="2 10" id="KW-0963">Cytoplasm</keyword>
<reference evidence="11 12" key="1">
    <citation type="submission" date="2014-08" db="EMBL/GenBank/DDBJ databases">
        <authorList>
            <person name="Moulin Lionel"/>
        </authorList>
    </citation>
    <scope>NUCLEOTIDE SEQUENCE [LARGE SCALE GENOMIC DNA]</scope>
</reference>
<evidence type="ECO:0000256" key="8">
    <source>
        <dbReference type="ARBA" id="ARBA00024069"/>
    </source>
</evidence>
<dbReference type="UniPathway" id="UPA00085"/>
<dbReference type="AlphaFoldDB" id="A0A090G5B1"/>
<evidence type="ECO:0000256" key="10">
    <source>
        <dbReference type="HAMAP-Rule" id="MF_00019"/>
    </source>
</evidence>
<evidence type="ECO:0000256" key="2">
    <source>
        <dbReference type="ARBA" id="ARBA00022490"/>
    </source>
</evidence>
<evidence type="ECO:0000256" key="7">
    <source>
        <dbReference type="ARBA" id="ARBA00023264"/>
    </source>
</evidence>
<comment type="pathway">
    <text evidence="10">Lipid metabolism; phospholipid metabolism.</text>
</comment>
<dbReference type="GO" id="GO:0043811">
    <property type="term" value="F:phosphate:acyl-[acyl carrier protein] acyltransferase activity"/>
    <property type="evidence" value="ECO:0007669"/>
    <property type="project" value="UniProtKB-UniRule"/>
</dbReference>
<evidence type="ECO:0000256" key="1">
    <source>
        <dbReference type="ARBA" id="ARBA00001232"/>
    </source>
</evidence>
<comment type="function">
    <text evidence="10">Catalyzes the reversible formation of acyl-phosphate (acyl-PO(4)) from acyl-[acyl-carrier-protein] (acyl-ACP). This enzyme utilizes acyl-ACP as fatty acyl donor, but not acyl-CoA.</text>
</comment>
<evidence type="ECO:0000313" key="12">
    <source>
        <dbReference type="Proteomes" id="UP000046122"/>
    </source>
</evidence>
<dbReference type="GO" id="GO:0005737">
    <property type="term" value="C:cytoplasm"/>
    <property type="evidence" value="ECO:0007669"/>
    <property type="project" value="UniProtKB-SubCell"/>
</dbReference>
<dbReference type="PANTHER" id="PTHR30100">
    <property type="entry name" value="FATTY ACID/PHOSPHOLIPID SYNTHESIS PROTEIN PLSX"/>
    <property type="match status" value="1"/>
</dbReference>
<dbReference type="Pfam" id="PF02504">
    <property type="entry name" value="FA_synthesis"/>
    <property type="match status" value="1"/>
</dbReference>
<comment type="similarity">
    <text evidence="10">Belongs to the PlsX family.</text>
</comment>
<dbReference type="Proteomes" id="UP000046122">
    <property type="component" value="Unassembled WGS sequence"/>
</dbReference>
<keyword evidence="6 10" id="KW-0594">Phospholipid biosynthesis</keyword>
<sequence length="356" mass="38083">MIRISIDAMGGDHGPSVVIPALMTVAIRRPDIRFVIYGREDVVRLELAKFPKLGEVSEFVHCEVAVRMDDKPSQALRHGRWKSSMWKAVEAVKSGGAQACISAGNTGALMAMSKFCLRTMATIERPAIAALWPTTRGESVVLDVGATIGADAHQLIDFAILGTGMARSVFGVERPSVGLLNVGVEEIKGQEEVKEAGRMLREANLASMNYRGFVEGDDIGKGTVDVVVTEGFAGNIALKTAEGTARQIAGYLRAAMSRTLMAKIGYVFAKGAFDRLREKMDVGRSNGGVFLGLNGIVVKSHGGADSDGFAAAIELGYDMVRNNLLDRIEADLDLFHARNPTAQANRKSGVAADAEE</sequence>
<dbReference type="InterPro" id="IPR012281">
    <property type="entry name" value="Phospholipid_synth_PlsX-like"/>
</dbReference>
<keyword evidence="3 10" id="KW-0444">Lipid biosynthesis</keyword>
<keyword evidence="5 10" id="KW-0443">Lipid metabolism</keyword>
<dbReference type="EC" id="2.3.1.274" evidence="8 10"/>
<dbReference type="HAMAP" id="MF_00019">
    <property type="entry name" value="PlsX"/>
    <property type="match status" value="1"/>
</dbReference>
<comment type="catalytic activity">
    <reaction evidence="1 10">
        <text>a fatty acyl-[ACP] + phosphate = an acyl phosphate + holo-[ACP]</text>
        <dbReference type="Rhea" id="RHEA:42292"/>
        <dbReference type="Rhea" id="RHEA-COMP:9685"/>
        <dbReference type="Rhea" id="RHEA-COMP:14125"/>
        <dbReference type="ChEBI" id="CHEBI:43474"/>
        <dbReference type="ChEBI" id="CHEBI:59918"/>
        <dbReference type="ChEBI" id="CHEBI:64479"/>
        <dbReference type="ChEBI" id="CHEBI:138651"/>
        <dbReference type="EC" id="2.3.1.274"/>
    </reaction>
</comment>
<comment type="subunit">
    <text evidence="9 10">Homodimer. Probably interacts with PlsY.</text>
</comment>
<dbReference type="InterPro" id="IPR003664">
    <property type="entry name" value="FA_synthesis"/>
</dbReference>
<organism evidence="11 12">
    <name type="scientific">Mesorhizobium plurifarium</name>
    <dbReference type="NCBI Taxonomy" id="69974"/>
    <lineage>
        <taxon>Bacteria</taxon>
        <taxon>Pseudomonadati</taxon>
        <taxon>Pseudomonadota</taxon>
        <taxon>Alphaproteobacteria</taxon>
        <taxon>Hyphomicrobiales</taxon>
        <taxon>Phyllobacteriaceae</taxon>
        <taxon>Mesorhizobium</taxon>
    </lineage>
</organism>
<dbReference type="Gene3D" id="3.40.718.10">
    <property type="entry name" value="Isopropylmalate Dehydrogenase"/>
    <property type="match status" value="1"/>
</dbReference>
<evidence type="ECO:0000256" key="6">
    <source>
        <dbReference type="ARBA" id="ARBA00023209"/>
    </source>
</evidence>
<dbReference type="PANTHER" id="PTHR30100:SF1">
    <property type="entry name" value="PHOSPHATE ACYLTRANSFERASE"/>
    <property type="match status" value="1"/>
</dbReference>
<protein>
    <recommendedName>
        <fullName evidence="8 10">Phosphate acyltransferase</fullName>
        <ecNumber evidence="8 10">2.3.1.274</ecNumber>
    </recommendedName>
    <alternativeName>
        <fullName evidence="10">Acyl-ACP phosphotransacylase</fullName>
    </alternativeName>
    <alternativeName>
        <fullName evidence="10">Acyl-[acyl-carrier-protein]--phosphate acyltransferase</fullName>
    </alternativeName>
    <alternativeName>
        <fullName evidence="10">Phosphate-acyl-ACP acyltransferase</fullName>
    </alternativeName>
</protein>
<evidence type="ECO:0000256" key="4">
    <source>
        <dbReference type="ARBA" id="ARBA00022679"/>
    </source>
</evidence>
<accession>A0A090G5B1</accession>
<dbReference type="NCBIfam" id="TIGR00182">
    <property type="entry name" value="plsX"/>
    <property type="match status" value="1"/>
</dbReference>
<dbReference type="SUPFAM" id="SSF53659">
    <property type="entry name" value="Isocitrate/Isopropylmalate dehydrogenase-like"/>
    <property type="match status" value="1"/>
</dbReference>
<comment type="subcellular location">
    <subcellularLocation>
        <location evidence="10">Cytoplasm</location>
    </subcellularLocation>
    <text evidence="10">Associated with the membrane possibly through PlsY.</text>
</comment>
<proteinExistence type="inferred from homology"/>
<name>A0A090G5B1_MESPL</name>
<dbReference type="EMBL" id="CCNE01000018">
    <property type="protein sequence ID" value="CDX57017.1"/>
    <property type="molecule type" value="Genomic_DNA"/>
</dbReference>
<gene>
    <name evidence="10 11" type="primary">plsX</name>
    <name evidence="11" type="ORF">MPL3365_250121</name>
</gene>
<evidence type="ECO:0000256" key="3">
    <source>
        <dbReference type="ARBA" id="ARBA00022516"/>
    </source>
</evidence>
<evidence type="ECO:0000313" key="11">
    <source>
        <dbReference type="EMBL" id="CDX57017.1"/>
    </source>
</evidence>
<evidence type="ECO:0000256" key="9">
    <source>
        <dbReference type="ARBA" id="ARBA00046608"/>
    </source>
</evidence>
<dbReference type="GO" id="GO:0006633">
    <property type="term" value="P:fatty acid biosynthetic process"/>
    <property type="evidence" value="ECO:0007669"/>
    <property type="project" value="UniProtKB-UniRule"/>
</dbReference>
<keyword evidence="4 10" id="KW-0808">Transferase</keyword>
<evidence type="ECO:0000256" key="5">
    <source>
        <dbReference type="ARBA" id="ARBA00023098"/>
    </source>
</evidence>
<dbReference type="GO" id="GO:0008654">
    <property type="term" value="P:phospholipid biosynthetic process"/>
    <property type="evidence" value="ECO:0007669"/>
    <property type="project" value="UniProtKB-KW"/>
</dbReference>
<dbReference type="PIRSF" id="PIRSF002465">
    <property type="entry name" value="Phsphlp_syn_PlsX"/>
    <property type="match status" value="1"/>
</dbReference>